<dbReference type="Proteomes" id="UP000218887">
    <property type="component" value="Unassembled WGS sequence"/>
</dbReference>
<dbReference type="AlphaFoldDB" id="A0A2A2IG34"/>
<proteinExistence type="predicted"/>
<evidence type="ECO:0000313" key="1">
    <source>
        <dbReference type="EMBL" id="PAV30204.1"/>
    </source>
</evidence>
<sequence length="71" mass="8676">MNPISLLKTIETMSHEEVFNYAFYHLNGTQIRNIINYYDNEFSTFLQYDENLQSLNDNIKDKMQIFRDRLY</sequence>
<gene>
    <name evidence="1" type="ORF">CIL05_06985</name>
</gene>
<dbReference type="EMBL" id="NPOA01000004">
    <property type="protein sequence ID" value="PAV30204.1"/>
    <property type="molecule type" value="Genomic_DNA"/>
</dbReference>
<organism evidence="1 2">
    <name type="scientific">Virgibacillus profundi</name>
    <dbReference type="NCBI Taxonomy" id="2024555"/>
    <lineage>
        <taxon>Bacteria</taxon>
        <taxon>Bacillati</taxon>
        <taxon>Bacillota</taxon>
        <taxon>Bacilli</taxon>
        <taxon>Bacillales</taxon>
        <taxon>Bacillaceae</taxon>
        <taxon>Virgibacillus</taxon>
    </lineage>
</organism>
<reference evidence="1 2" key="1">
    <citation type="submission" date="2017-08" db="EMBL/GenBank/DDBJ databases">
        <title>Virgibacillus indicus sp. nov. and Virgibacillus profoundi sp. nov, two moderately halophilic bacteria isolated from marine sediment by using the Microfluidic Streak Plate.</title>
        <authorList>
            <person name="Xu B."/>
            <person name="Hu B."/>
            <person name="Wang J."/>
            <person name="Zhu Y."/>
            <person name="Huang L."/>
            <person name="Du W."/>
            <person name="Huang Y."/>
        </authorList>
    </citation>
    <scope>NUCLEOTIDE SEQUENCE [LARGE SCALE GENOMIC DNA]</scope>
    <source>
        <strain evidence="1 2">IO3-P3-H5</strain>
    </source>
</reference>
<keyword evidence="2" id="KW-1185">Reference proteome</keyword>
<protein>
    <submittedName>
        <fullName evidence="1">Uncharacterized protein</fullName>
    </submittedName>
</protein>
<accession>A0A2A2IG34</accession>
<name>A0A2A2IG34_9BACI</name>
<comment type="caution">
    <text evidence="1">The sequence shown here is derived from an EMBL/GenBank/DDBJ whole genome shotgun (WGS) entry which is preliminary data.</text>
</comment>
<evidence type="ECO:0000313" key="2">
    <source>
        <dbReference type="Proteomes" id="UP000218887"/>
    </source>
</evidence>